<comment type="subcellular location">
    <subcellularLocation>
        <location evidence="10">Cell membrane</location>
        <topology evidence="10">Single-pass type II membrane protein</topology>
    </subcellularLocation>
    <subcellularLocation>
        <location evidence="1">Membrane</location>
    </subcellularLocation>
</comment>
<keyword evidence="7 10" id="KW-1133">Transmembrane helix</keyword>
<evidence type="ECO:0000256" key="12">
    <source>
        <dbReference type="SAM" id="MobiDB-lite"/>
    </source>
</evidence>
<evidence type="ECO:0000256" key="10">
    <source>
        <dbReference type="HAMAP-Rule" id="MF_01959"/>
    </source>
</evidence>
<dbReference type="Proteomes" id="UP000325713">
    <property type="component" value="Chromosome"/>
</dbReference>
<evidence type="ECO:0000256" key="1">
    <source>
        <dbReference type="ARBA" id="ARBA00004370"/>
    </source>
</evidence>
<dbReference type="KEGG" id="nzl:D0T92_03895"/>
<dbReference type="OrthoDB" id="9793584at2"/>
<dbReference type="GO" id="GO:0020037">
    <property type="term" value="F:heme binding"/>
    <property type="evidence" value="ECO:0007669"/>
    <property type="project" value="InterPro"/>
</dbReference>
<dbReference type="SUPFAM" id="SSF82093">
    <property type="entry name" value="Heme chaperone CcmE"/>
    <property type="match status" value="1"/>
</dbReference>
<protein>
    <recommendedName>
        <fullName evidence="10">Cytochrome c-type biogenesis protein CcmE</fullName>
    </recommendedName>
    <alternativeName>
        <fullName evidence="10">Cytochrome c maturation protein E</fullName>
    </alternativeName>
    <alternativeName>
        <fullName evidence="10">Heme chaperone CcmE</fullName>
    </alternativeName>
</protein>
<feature type="topological domain" description="Extracellular" evidence="10">
    <location>
        <begin position="46"/>
        <end position="168"/>
    </location>
</feature>
<evidence type="ECO:0000313" key="13">
    <source>
        <dbReference type="EMBL" id="QEY25763.1"/>
    </source>
</evidence>
<dbReference type="GO" id="GO:0046872">
    <property type="term" value="F:metal ion binding"/>
    <property type="evidence" value="ECO:0007669"/>
    <property type="project" value="UniProtKB-KW"/>
</dbReference>
<evidence type="ECO:0000256" key="2">
    <source>
        <dbReference type="ARBA" id="ARBA00022617"/>
    </source>
</evidence>
<evidence type="ECO:0000313" key="14">
    <source>
        <dbReference type="Proteomes" id="UP000325713"/>
    </source>
</evidence>
<comment type="function">
    <text evidence="10">Heme chaperone required for the biogenesis of c-type cytochromes. Transiently binds heme delivered by CcmC and transfers the heme to apo-cytochromes in a process facilitated by CcmF and CcmH.</text>
</comment>
<feature type="compositionally biased region" description="Polar residues" evidence="12">
    <location>
        <begin position="155"/>
        <end position="168"/>
    </location>
</feature>
<keyword evidence="4 10" id="KW-0479">Metal-binding</keyword>
<dbReference type="AlphaFoldDB" id="A0A5J6PXC5"/>
<evidence type="ECO:0000256" key="6">
    <source>
        <dbReference type="ARBA" id="ARBA00022968"/>
    </source>
</evidence>
<dbReference type="NCBIfam" id="NF009727">
    <property type="entry name" value="PRK13254.1-1"/>
    <property type="match status" value="1"/>
</dbReference>
<evidence type="ECO:0000256" key="5">
    <source>
        <dbReference type="ARBA" id="ARBA00022748"/>
    </source>
</evidence>
<keyword evidence="14" id="KW-1185">Reference proteome</keyword>
<dbReference type="InterPro" id="IPR012340">
    <property type="entry name" value="NA-bd_OB-fold"/>
</dbReference>
<feature type="binding site" description="axial binding residue" evidence="10 11">
    <location>
        <position position="143"/>
    </location>
    <ligand>
        <name>heme</name>
        <dbReference type="ChEBI" id="CHEBI:30413"/>
    </ligand>
    <ligandPart>
        <name>Fe</name>
        <dbReference type="ChEBI" id="CHEBI:18248"/>
    </ligandPart>
</feature>
<keyword evidence="10" id="KW-1003">Cell membrane</keyword>
<feature type="binding site" description="covalent" evidence="10 11">
    <location>
        <position position="139"/>
    </location>
    <ligand>
        <name>heme</name>
        <dbReference type="ChEBI" id="CHEBI:30413"/>
    </ligand>
</feature>
<name>A0A5J6PXC5_9NEIS</name>
<keyword evidence="5 10" id="KW-0201">Cytochrome c-type biogenesis</keyword>
<keyword evidence="2 10" id="KW-0349">Heme</keyword>
<dbReference type="GO" id="GO:0017004">
    <property type="term" value="P:cytochrome complex assembly"/>
    <property type="evidence" value="ECO:0007669"/>
    <property type="project" value="UniProtKB-KW"/>
</dbReference>
<feature type="topological domain" description="Cytoplasmic" evidence="10">
    <location>
        <begin position="1"/>
        <end position="24"/>
    </location>
</feature>
<evidence type="ECO:0000256" key="7">
    <source>
        <dbReference type="ARBA" id="ARBA00022989"/>
    </source>
</evidence>
<keyword evidence="3 10" id="KW-0812">Transmembrane</keyword>
<feature type="region of interest" description="Disordered" evidence="12">
    <location>
        <begin position="145"/>
        <end position="168"/>
    </location>
</feature>
<evidence type="ECO:0000256" key="4">
    <source>
        <dbReference type="ARBA" id="ARBA00022723"/>
    </source>
</evidence>
<dbReference type="RefSeq" id="WP_151050396.1">
    <property type="nucleotide sequence ID" value="NZ_CP031700.1"/>
</dbReference>
<organism evidence="13 14">
    <name type="scientific">Neisseria zalophi</name>
    <dbReference type="NCBI Taxonomy" id="640030"/>
    <lineage>
        <taxon>Bacteria</taxon>
        <taxon>Pseudomonadati</taxon>
        <taxon>Pseudomonadota</taxon>
        <taxon>Betaproteobacteria</taxon>
        <taxon>Neisseriales</taxon>
        <taxon>Neisseriaceae</taxon>
        <taxon>Neisseria</taxon>
    </lineage>
</organism>
<dbReference type="PANTHER" id="PTHR34128">
    <property type="entry name" value="CYTOCHROME C-TYPE BIOGENESIS PROTEIN CCME HOMOLOG, MITOCHONDRIAL"/>
    <property type="match status" value="1"/>
</dbReference>
<gene>
    <name evidence="10 13" type="primary">ccmE</name>
    <name evidence="10" type="synonym">cycJ</name>
    <name evidence="13" type="ORF">D0T92_03895</name>
</gene>
<dbReference type="Pfam" id="PF03100">
    <property type="entry name" value="CcmE"/>
    <property type="match status" value="1"/>
</dbReference>
<dbReference type="EMBL" id="CP031700">
    <property type="protein sequence ID" value="QEY25763.1"/>
    <property type="molecule type" value="Genomic_DNA"/>
</dbReference>
<proteinExistence type="inferred from homology"/>
<evidence type="ECO:0000256" key="9">
    <source>
        <dbReference type="ARBA" id="ARBA00023136"/>
    </source>
</evidence>
<dbReference type="InterPro" id="IPR004329">
    <property type="entry name" value="CcmE"/>
</dbReference>
<dbReference type="HAMAP" id="MF_01959">
    <property type="entry name" value="CcmE"/>
    <property type="match status" value="1"/>
</dbReference>
<comment type="similarity">
    <text evidence="10">Belongs to the CcmE/CycJ family.</text>
</comment>
<dbReference type="InterPro" id="IPR036127">
    <property type="entry name" value="CcmE-like_sf"/>
</dbReference>
<dbReference type="GO" id="GO:0017003">
    <property type="term" value="P:protein-heme linkage"/>
    <property type="evidence" value="ECO:0007669"/>
    <property type="project" value="UniProtKB-UniRule"/>
</dbReference>
<dbReference type="GO" id="GO:0005886">
    <property type="term" value="C:plasma membrane"/>
    <property type="evidence" value="ECO:0007669"/>
    <property type="project" value="UniProtKB-SubCell"/>
</dbReference>
<evidence type="ECO:0000256" key="11">
    <source>
        <dbReference type="PIRSR" id="PIRSR604329-50"/>
    </source>
</evidence>
<accession>A0A5J6PXC5</accession>
<keyword evidence="6 10" id="KW-0735">Signal-anchor</keyword>
<evidence type="ECO:0000256" key="3">
    <source>
        <dbReference type="ARBA" id="ARBA00022692"/>
    </source>
</evidence>
<keyword evidence="9 10" id="KW-0472">Membrane</keyword>
<dbReference type="Gene3D" id="2.40.50.140">
    <property type="entry name" value="Nucleic acid-binding proteins"/>
    <property type="match status" value="1"/>
</dbReference>
<keyword evidence="8 10" id="KW-0408">Iron</keyword>
<evidence type="ECO:0000256" key="8">
    <source>
        <dbReference type="ARBA" id="ARBA00023004"/>
    </source>
</evidence>
<dbReference type="PANTHER" id="PTHR34128:SF2">
    <property type="entry name" value="CYTOCHROME C-TYPE BIOGENESIS PROTEIN CCME HOMOLOG, MITOCHONDRIAL"/>
    <property type="match status" value="1"/>
</dbReference>
<reference evidence="13 14" key="1">
    <citation type="submission" date="2018-08" db="EMBL/GenBank/DDBJ databases">
        <title>Neisseria zalophi ATCC BAA-2455 complete genome.</title>
        <authorList>
            <person name="Veseli I.A."/>
            <person name="Buttler R."/>
            <person name="Mascarenhas dos Santos A.C."/>
            <person name="Pombert J.-F."/>
        </authorList>
    </citation>
    <scope>NUCLEOTIDE SEQUENCE [LARGE SCALE GENOMIC DNA]</scope>
    <source>
        <strain evidence="13 14">ATCC BAA-2455</strain>
    </source>
</reference>
<sequence>MAAFTCFMAQTKRRKMMARAYQKRMLWAAASLVVLALIAFFVVQALRDNLVFFYTTTQVADGTAAGQKHLRIGGMVQAGSLKRSTNGVDISFNLSDGQTTIPVIYQGSLPDLFKEGKGAVADGSWDGKLFHATTILAKHDENYMPPGMEGAMPNGANQEPQSMPSLQQ</sequence>